<dbReference type="PANTHER" id="PTHR16026">
    <property type="entry name" value="CARTILAGE ACIDIC PROTEIN 1"/>
    <property type="match status" value="1"/>
</dbReference>
<dbReference type="eggNOG" id="COG2931">
    <property type="taxonomic scope" value="Bacteria"/>
</dbReference>
<feature type="chain" id="PRO_5004199873" evidence="3">
    <location>
        <begin position="28"/>
        <end position="585"/>
    </location>
</feature>
<dbReference type="Proteomes" id="UP000001947">
    <property type="component" value="Chromosome"/>
</dbReference>
<dbReference type="InterPro" id="IPR013517">
    <property type="entry name" value="FG-GAP"/>
</dbReference>
<protein>
    <submittedName>
        <fullName evidence="5">Integrins alpha chain</fullName>
    </submittedName>
</protein>
<dbReference type="EMBL" id="CP000282">
    <property type="protein sequence ID" value="ABD82254.1"/>
    <property type="molecule type" value="Genomic_DNA"/>
</dbReference>
<accession>Q21GC5</accession>
<keyword evidence="6" id="KW-1185">Reference proteome</keyword>
<dbReference type="HOGENOM" id="CLU_017657_0_0_6"/>
<dbReference type="InterPro" id="IPR028994">
    <property type="entry name" value="Integrin_alpha_N"/>
</dbReference>
<dbReference type="GO" id="GO:0007229">
    <property type="term" value="P:integrin-mediated signaling pathway"/>
    <property type="evidence" value="ECO:0007669"/>
    <property type="project" value="UniProtKB-KW"/>
</dbReference>
<dbReference type="STRING" id="203122.Sde_2997"/>
<dbReference type="Gene3D" id="2.130.10.130">
    <property type="entry name" value="Integrin alpha, N-terminal"/>
    <property type="match status" value="2"/>
</dbReference>
<dbReference type="Pfam" id="PF07593">
    <property type="entry name" value="UnbV_ASPIC"/>
    <property type="match status" value="1"/>
</dbReference>
<evidence type="ECO:0000256" key="2">
    <source>
        <dbReference type="SAM" id="MobiDB-lite"/>
    </source>
</evidence>
<reference evidence="5 6" key="1">
    <citation type="journal article" date="2008" name="PLoS Genet.">
        <title>Complete genome sequence of the complex carbohydrate-degrading marine bacterium, Saccharophagus degradans strain 2-40 T.</title>
        <authorList>
            <person name="Weiner R.M."/>
            <person name="Taylor L.E.II."/>
            <person name="Henrissat B."/>
            <person name="Hauser L."/>
            <person name="Land M."/>
            <person name="Coutinho P.M."/>
            <person name="Rancurel C."/>
            <person name="Saunders E.H."/>
            <person name="Longmire A.G."/>
            <person name="Zhang H."/>
            <person name="Bayer E.A."/>
            <person name="Gilbert H.J."/>
            <person name="Larimer F."/>
            <person name="Zhulin I.B."/>
            <person name="Ekborg N.A."/>
            <person name="Lamed R."/>
            <person name="Richardson P.M."/>
            <person name="Borovok I."/>
            <person name="Hutcheson S."/>
        </authorList>
    </citation>
    <scope>NUCLEOTIDE SEQUENCE [LARGE SCALE GENOMIC DNA]</scope>
    <source>
        <strain evidence="6">2-40 / ATCC 43961 / DSM 17024</strain>
    </source>
</reference>
<dbReference type="Pfam" id="PF13517">
    <property type="entry name" value="FG-GAP_3"/>
    <property type="match status" value="2"/>
</dbReference>
<dbReference type="SUPFAM" id="SSF69318">
    <property type="entry name" value="Integrin alpha N-terminal domain"/>
    <property type="match status" value="1"/>
</dbReference>
<evidence type="ECO:0000256" key="3">
    <source>
        <dbReference type="SAM" id="SignalP"/>
    </source>
</evidence>
<evidence type="ECO:0000313" key="6">
    <source>
        <dbReference type="Proteomes" id="UP000001947"/>
    </source>
</evidence>
<dbReference type="KEGG" id="sde:Sde_2997"/>
<feature type="domain" description="ASPIC/UnbV" evidence="4">
    <location>
        <begin position="504"/>
        <end position="571"/>
    </location>
</feature>
<gene>
    <name evidence="5" type="ordered locus">Sde_2997</name>
</gene>
<dbReference type="InterPro" id="IPR027039">
    <property type="entry name" value="Crtac1"/>
</dbReference>
<feature type="signal peptide" evidence="3">
    <location>
        <begin position="1"/>
        <end position="27"/>
    </location>
</feature>
<evidence type="ECO:0000259" key="4">
    <source>
        <dbReference type="Pfam" id="PF07593"/>
    </source>
</evidence>
<dbReference type="PROSITE" id="PS51257">
    <property type="entry name" value="PROKAR_LIPOPROTEIN"/>
    <property type="match status" value="1"/>
</dbReference>
<dbReference type="eggNOG" id="COG1858">
    <property type="taxonomic scope" value="Bacteria"/>
</dbReference>
<dbReference type="AlphaFoldDB" id="Q21GC5"/>
<dbReference type="InterPro" id="IPR011519">
    <property type="entry name" value="UnbV_ASPIC"/>
</dbReference>
<keyword evidence="1 3" id="KW-0732">Signal</keyword>
<feature type="region of interest" description="Disordered" evidence="2">
    <location>
        <begin position="36"/>
        <end position="55"/>
    </location>
</feature>
<dbReference type="PANTHER" id="PTHR16026:SF0">
    <property type="entry name" value="CARTILAGE ACIDIC PROTEIN 1"/>
    <property type="match status" value="1"/>
</dbReference>
<name>Q21GC5_SACD2</name>
<sequence>MVKKVSELNLVKSALRFALVGFVASLAACGGGSSSPSAQKASQAGNPSGGQQSGASNVKLFTEVSQSTNISYYQGYKNSGSLSDVQKFCGGVASGDFNNDGLTDLFIVRGDVGPHLLYKNEGNNQFTEMAAEVGLAIADQMGCGPTFADVDGDGDLDLFIGGIEGHRNYLMLNSINENGEQVFIDATEQWGLKNLAAQHTISSSFGDYDGDGWLDLFVAHWGTPARIEKQHLFRNNAGAGFINVTAQVGLASEIIARPTSNATLGENHDYSFLGAFADINNDGYTDLLMVSDFGTSKVFINSGSGSFYNANESAIKDENGMGSAVGDIDNDGDLDWFVSAILTFDSPGNRLYQNQTNDIGALQLFSDTTNTMGVQDGGWGWAACLADFNLDGYLDIFHVNGWDAALIDLDFSKDRSRLFISEGATNQTIRFNEVARENGIISTKHGRGVVCFDADNDGDTDLFVLGVGVEPFEFYQNNTFGGSANQPNNYLTVNLQGLAPNTQAAGARIFVRTQNTEQMREIQIGSNFISQNPVQQVFGLGQTDVVSEVLIKWPDGRSRSLINVAANQTITVTHPDVNTRNEFKQ</sequence>
<proteinExistence type="predicted"/>
<evidence type="ECO:0000313" key="5">
    <source>
        <dbReference type="EMBL" id="ABD82254.1"/>
    </source>
</evidence>
<evidence type="ECO:0000256" key="1">
    <source>
        <dbReference type="ARBA" id="ARBA00022729"/>
    </source>
</evidence>
<keyword evidence="5" id="KW-0401">Integrin</keyword>
<feature type="compositionally biased region" description="Low complexity" evidence="2">
    <location>
        <begin position="36"/>
        <end position="45"/>
    </location>
</feature>
<organism evidence="5 6">
    <name type="scientific">Saccharophagus degradans (strain 2-40 / ATCC 43961 / DSM 17024)</name>
    <dbReference type="NCBI Taxonomy" id="203122"/>
    <lineage>
        <taxon>Bacteria</taxon>
        <taxon>Pseudomonadati</taxon>
        <taxon>Pseudomonadota</taxon>
        <taxon>Gammaproteobacteria</taxon>
        <taxon>Cellvibrionales</taxon>
        <taxon>Cellvibrionaceae</taxon>
        <taxon>Saccharophagus</taxon>
    </lineage>
</organism>